<evidence type="ECO:0000313" key="2">
    <source>
        <dbReference type="Proteomes" id="UP001060215"/>
    </source>
</evidence>
<name>A0ACC0HRU6_9ERIC</name>
<dbReference type="Proteomes" id="UP001060215">
    <property type="component" value="Chromosome 4"/>
</dbReference>
<organism evidence="1 2">
    <name type="scientific">Camellia lanceoleosa</name>
    <dbReference type="NCBI Taxonomy" id="1840588"/>
    <lineage>
        <taxon>Eukaryota</taxon>
        <taxon>Viridiplantae</taxon>
        <taxon>Streptophyta</taxon>
        <taxon>Embryophyta</taxon>
        <taxon>Tracheophyta</taxon>
        <taxon>Spermatophyta</taxon>
        <taxon>Magnoliopsida</taxon>
        <taxon>eudicotyledons</taxon>
        <taxon>Gunneridae</taxon>
        <taxon>Pentapetalae</taxon>
        <taxon>asterids</taxon>
        <taxon>Ericales</taxon>
        <taxon>Theaceae</taxon>
        <taxon>Camellia</taxon>
    </lineage>
</organism>
<gene>
    <name evidence="1" type="ORF">LOK49_LG05G01053</name>
</gene>
<keyword evidence="2" id="KW-1185">Reference proteome</keyword>
<comment type="caution">
    <text evidence="1">The sequence shown here is derived from an EMBL/GenBank/DDBJ whole genome shotgun (WGS) entry which is preliminary data.</text>
</comment>
<proteinExistence type="predicted"/>
<reference evidence="1 2" key="1">
    <citation type="journal article" date="2022" name="Plant J.">
        <title>Chromosome-level genome of Camellia lanceoleosa provides a valuable resource for understanding genome evolution and self-incompatibility.</title>
        <authorList>
            <person name="Gong W."/>
            <person name="Xiao S."/>
            <person name="Wang L."/>
            <person name="Liao Z."/>
            <person name="Chang Y."/>
            <person name="Mo W."/>
            <person name="Hu G."/>
            <person name="Li W."/>
            <person name="Zhao G."/>
            <person name="Zhu H."/>
            <person name="Hu X."/>
            <person name="Ji K."/>
            <person name="Xiang X."/>
            <person name="Song Q."/>
            <person name="Yuan D."/>
            <person name="Jin S."/>
            <person name="Zhang L."/>
        </authorList>
    </citation>
    <scope>NUCLEOTIDE SEQUENCE [LARGE SCALE GENOMIC DNA]</scope>
    <source>
        <strain evidence="1">SQ_2022a</strain>
    </source>
</reference>
<protein>
    <submittedName>
        <fullName evidence="1">UNC93-like protein 3</fullName>
    </submittedName>
</protein>
<evidence type="ECO:0000313" key="1">
    <source>
        <dbReference type="EMBL" id="KAI8015637.1"/>
    </source>
</evidence>
<dbReference type="EMBL" id="CM045761">
    <property type="protein sequence ID" value="KAI8015637.1"/>
    <property type="molecule type" value="Genomic_DNA"/>
</dbReference>
<accession>A0ACC0HRU6</accession>
<sequence>MEKYLEEMEAYKQRKEEESSNPEKEEDEMMKIHKQEALELLKNKEKTKENRQKKKKIADPNKSKKPASSFHIAYFEFGSQEEDIGTISLGILYLSFMVFSFFASLVVRFLGTKNALVLGTTGYWLFVAANLKPTW</sequence>